<dbReference type="RefSeq" id="WP_088257451.1">
    <property type="nucleotide sequence ID" value="NZ_NIDE01000014.1"/>
</dbReference>
<dbReference type="EMBL" id="NIDE01000014">
    <property type="protein sequence ID" value="OWK37560.1"/>
    <property type="molecule type" value="Genomic_DNA"/>
</dbReference>
<evidence type="ECO:0000313" key="1">
    <source>
        <dbReference type="EMBL" id="OWK37560.1"/>
    </source>
</evidence>
<name>A0A225DL05_9BACT</name>
<reference evidence="2" key="2">
    <citation type="journal article" date="2018" name="Appl. Environ. Microbiol.">
        <title>Genome Analysis of Fimbriiglobus ruber SP5(T), a Planctomycete with Confirmed Chitinolytic Capability.</title>
        <authorList>
            <person name="Ravin N.V."/>
            <person name="Rakitin A.L."/>
            <person name="Ivanova A.A."/>
            <person name="Beletsky A.V."/>
            <person name="Kulichevskaya I.S."/>
            <person name="Mardanov A.V."/>
            <person name="Dedysh S.N."/>
        </authorList>
    </citation>
    <scope>NUCLEOTIDE SEQUENCE</scope>
    <source>
        <strain evidence="2">SP5</strain>
    </source>
</reference>
<reference evidence="3" key="1">
    <citation type="submission" date="2017-06" db="EMBL/GenBank/DDBJ databases">
        <title>Genome analysis of Fimbriiglobus ruber SP5, the first member of the order Planctomycetales with confirmed chitinolytic capability.</title>
        <authorList>
            <person name="Ravin N.V."/>
            <person name="Rakitin A.L."/>
            <person name="Ivanova A.A."/>
            <person name="Beletsky A.V."/>
            <person name="Kulichevskaya I.S."/>
            <person name="Mardanov A.V."/>
            <person name="Dedysh S.N."/>
        </authorList>
    </citation>
    <scope>NUCLEOTIDE SEQUENCE [LARGE SCALE GENOMIC DNA]</scope>
    <source>
        <strain evidence="3">SP5</strain>
    </source>
</reference>
<protein>
    <submittedName>
        <fullName evidence="2">Uncharacterized protein</fullName>
    </submittedName>
</protein>
<dbReference type="AlphaFoldDB" id="A0A225DL05"/>
<sequence>MEPMPRLDRDAYIATMRQQMEAMRGPVADAINNAKDGEIIAGSECPVRDLFGTLRRKAFEVGLQMRTDAAEAAFSPSAGSRVPEEAAE</sequence>
<dbReference type="Proteomes" id="UP000214646">
    <property type="component" value="Unassembled WGS sequence"/>
</dbReference>
<dbReference type="EMBL" id="NIDE01000014">
    <property type="protein sequence ID" value="OWK37849.1"/>
    <property type="molecule type" value="Genomic_DNA"/>
</dbReference>
<organism evidence="2 3">
    <name type="scientific">Fimbriiglobus ruber</name>
    <dbReference type="NCBI Taxonomy" id="1908690"/>
    <lineage>
        <taxon>Bacteria</taxon>
        <taxon>Pseudomonadati</taxon>
        <taxon>Planctomycetota</taxon>
        <taxon>Planctomycetia</taxon>
        <taxon>Gemmatales</taxon>
        <taxon>Gemmataceae</taxon>
        <taxon>Fimbriiglobus</taxon>
    </lineage>
</organism>
<keyword evidence="3" id="KW-1185">Reference proteome</keyword>
<evidence type="ECO:0000313" key="2">
    <source>
        <dbReference type="EMBL" id="OWK37849.1"/>
    </source>
</evidence>
<gene>
    <name evidence="1" type="ORF">FRUB_06680</name>
    <name evidence="2" type="ORF">FRUB_06969</name>
</gene>
<evidence type="ECO:0000313" key="3">
    <source>
        <dbReference type="Proteomes" id="UP000214646"/>
    </source>
</evidence>
<accession>A0A225DL05</accession>
<dbReference type="OrthoDB" id="295983at2"/>
<proteinExistence type="predicted"/>
<comment type="caution">
    <text evidence="2">The sequence shown here is derived from an EMBL/GenBank/DDBJ whole genome shotgun (WGS) entry which is preliminary data.</text>
</comment>